<keyword evidence="2" id="KW-1185">Reference proteome</keyword>
<name>A0A220NQS1_9CAUD</name>
<evidence type="ECO:0000313" key="1">
    <source>
        <dbReference type="EMBL" id="ASJ78998.1"/>
    </source>
</evidence>
<evidence type="ECO:0000313" key="2">
    <source>
        <dbReference type="Proteomes" id="UP000226097"/>
    </source>
</evidence>
<protein>
    <submittedName>
        <fullName evidence="1">Uncharacterized protein</fullName>
    </submittedName>
</protein>
<dbReference type="KEGG" id="vg:40104365"/>
<sequence>MKIKQISAPRPATVMGGTVEEYRVGYLKGDFAVVVYHLGPQKKRSFMIHNWRTRQEVREGLLLFEKIAEGMNAYLDGDDRNAVA</sequence>
<gene>
    <name evidence="1" type="primary">39</name>
    <name evidence="1" type="ORF">PBI_POUSHOU_39</name>
</gene>
<dbReference type="Proteomes" id="UP000226097">
    <property type="component" value="Segment"/>
</dbReference>
<dbReference type="RefSeq" id="YP_009626551.1">
    <property type="nucleotide sequence ID" value="NC_042139.2"/>
</dbReference>
<dbReference type="GeneID" id="40104365"/>
<reference evidence="1" key="1">
    <citation type="submission" date="2017-06" db="EMBL/GenBank/DDBJ databases">
        <authorList>
            <person name="Guerrero Bustamante C.A."/>
            <person name="Bowman C.A."/>
            <person name="Russell D.A."/>
            <person name="Pope W.A."/>
            <person name="Jacobs-Sera D."/>
            <person name="Hatfull G.F."/>
        </authorList>
    </citation>
    <scope>NUCLEOTIDE SEQUENCE [LARGE SCALE GENOMIC DNA]</scope>
</reference>
<accession>A0A220NQS1</accession>
<proteinExistence type="predicted"/>
<dbReference type="EMBL" id="MF197383">
    <property type="protein sequence ID" value="ASJ78998.1"/>
    <property type="molecule type" value="Genomic_DNA"/>
</dbReference>
<organism evidence="1 2">
    <name type="scientific">Corynebacterium phage Poushou</name>
    <dbReference type="NCBI Taxonomy" id="2015851"/>
    <lineage>
        <taxon>Viruses</taxon>
        <taxon>Duplodnaviria</taxon>
        <taxon>Heunggongvirae</taxon>
        <taxon>Uroviricota</taxon>
        <taxon>Caudoviricetes</taxon>
        <taxon>Poushouvirus</taxon>
        <taxon>Poushouvirus Poushou</taxon>
    </lineage>
</organism>